<evidence type="ECO:0000313" key="2">
    <source>
        <dbReference type="Proteomes" id="UP001207582"/>
    </source>
</evidence>
<gene>
    <name evidence="1" type="ORF">OM960_21980</name>
</gene>
<dbReference type="Proteomes" id="UP001207582">
    <property type="component" value="Unassembled WGS sequence"/>
</dbReference>
<evidence type="ECO:0000313" key="1">
    <source>
        <dbReference type="EMBL" id="MCW3784205.1"/>
    </source>
</evidence>
<name>A0ABT3J950_9RHOB</name>
<sequence>MPIYVASRNIDNIPFMPFNHEYLVYIPLGEENNYAAWLTIGAFPSVEPELPLFGTGTNLAAIEIGGALRESDDAWADDYFTYLTDSDPDNDQLGANFTISREFTPRPMSTIAGCQPGRQ</sequence>
<comment type="caution">
    <text evidence="1">The sequence shown here is derived from an EMBL/GenBank/DDBJ whole genome shotgun (WGS) entry which is preliminary data.</text>
</comment>
<keyword evidence="2" id="KW-1185">Reference proteome</keyword>
<reference evidence="1 2" key="1">
    <citation type="submission" date="2022-10" db="EMBL/GenBank/DDBJ databases">
        <title>Defluviimonas sp. CAU 1641 isolated from mud.</title>
        <authorList>
            <person name="Kim W."/>
        </authorList>
    </citation>
    <scope>NUCLEOTIDE SEQUENCE [LARGE SCALE GENOMIC DNA]</scope>
    <source>
        <strain evidence="1 2">CAU 1641</strain>
    </source>
</reference>
<protein>
    <submittedName>
        <fullName evidence="1">Uncharacterized protein</fullName>
    </submittedName>
</protein>
<accession>A0ABT3J950</accession>
<dbReference type="EMBL" id="JAPDOG010000034">
    <property type="protein sequence ID" value="MCW3784205.1"/>
    <property type="molecule type" value="Genomic_DNA"/>
</dbReference>
<dbReference type="RefSeq" id="WP_264773475.1">
    <property type="nucleotide sequence ID" value="NZ_JAPDOG010000034.1"/>
</dbReference>
<proteinExistence type="predicted"/>
<organism evidence="1 2">
    <name type="scientific">Defluviimonas salinarum</name>
    <dbReference type="NCBI Taxonomy" id="2992147"/>
    <lineage>
        <taxon>Bacteria</taxon>
        <taxon>Pseudomonadati</taxon>
        <taxon>Pseudomonadota</taxon>
        <taxon>Alphaproteobacteria</taxon>
        <taxon>Rhodobacterales</taxon>
        <taxon>Paracoccaceae</taxon>
        <taxon>Albidovulum</taxon>
    </lineage>
</organism>